<reference evidence="2" key="1">
    <citation type="journal article" date="2019" name="Int. J. Syst. Evol. Microbiol.">
        <title>The Global Catalogue of Microorganisms (GCM) 10K type strain sequencing project: providing services to taxonomists for standard genome sequencing and annotation.</title>
        <authorList>
            <consortium name="The Broad Institute Genomics Platform"/>
            <consortium name="The Broad Institute Genome Sequencing Center for Infectious Disease"/>
            <person name="Wu L."/>
            <person name="Ma J."/>
        </authorList>
    </citation>
    <scope>NUCLEOTIDE SEQUENCE [LARGE SCALE GENOMIC DNA]</scope>
    <source>
        <strain evidence="2">CGMCC 4.7106</strain>
    </source>
</reference>
<dbReference type="EMBL" id="JBHUIT010000034">
    <property type="protein sequence ID" value="MFD2258039.1"/>
    <property type="molecule type" value="Genomic_DNA"/>
</dbReference>
<dbReference type="PANTHER" id="PTHR37466:SF1">
    <property type="entry name" value="SLR1628 PROTEIN"/>
    <property type="match status" value="1"/>
</dbReference>
<dbReference type="Proteomes" id="UP001597375">
    <property type="component" value="Unassembled WGS sequence"/>
</dbReference>
<dbReference type="InterPro" id="IPR018714">
    <property type="entry name" value="DUF2237"/>
</dbReference>
<organism evidence="1 2">
    <name type="scientific">Luteolibacter algae</name>
    <dbReference type="NCBI Taxonomy" id="454151"/>
    <lineage>
        <taxon>Bacteria</taxon>
        <taxon>Pseudomonadati</taxon>
        <taxon>Verrucomicrobiota</taxon>
        <taxon>Verrucomicrobiia</taxon>
        <taxon>Verrucomicrobiales</taxon>
        <taxon>Verrucomicrobiaceae</taxon>
        <taxon>Luteolibacter</taxon>
    </lineage>
</organism>
<comment type="caution">
    <text evidence="1">The sequence shown here is derived from an EMBL/GenBank/DDBJ whole genome shotgun (WGS) entry which is preliminary data.</text>
</comment>
<proteinExistence type="predicted"/>
<accession>A0ABW5DBV9</accession>
<evidence type="ECO:0000313" key="2">
    <source>
        <dbReference type="Proteomes" id="UP001597375"/>
    </source>
</evidence>
<keyword evidence="2" id="KW-1185">Reference proteome</keyword>
<evidence type="ECO:0000313" key="1">
    <source>
        <dbReference type="EMBL" id="MFD2258039.1"/>
    </source>
</evidence>
<dbReference type="PANTHER" id="PTHR37466">
    <property type="entry name" value="SLR1628 PROTEIN"/>
    <property type="match status" value="1"/>
</dbReference>
<sequence>MITNVLGTPLRACCMDPPTGFFRDGFCRTGRGDVGIHTVCAKMTQEFLEFSMLRGNDLSTPRPEYGFKGLQDGDMWCLSVERWVEAFDAGIAPSIELEACHLSVLEYVDLEVLNAYGI</sequence>
<protein>
    <submittedName>
        <fullName evidence="1">DUF2237 family protein</fullName>
    </submittedName>
</protein>
<name>A0ABW5DBV9_9BACT</name>
<gene>
    <name evidence="1" type="ORF">ACFSSA_15265</name>
</gene>
<dbReference type="RefSeq" id="WP_386821482.1">
    <property type="nucleotide sequence ID" value="NZ_JBHUIT010000034.1"/>
</dbReference>
<dbReference type="Pfam" id="PF09996">
    <property type="entry name" value="DUF2237"/>
    <property type="match status" value="1"/>
</dbReference>
<dbReference type="Gene3D" id="3.30.56.110">
    <property type="entry name" value="Protein of unknown function DUF2237"/>
    <property type="match status" value="1"/>
</dbReference>